<dbReference type="HOGENOM" id="CLU_1116911_0_0_1"/>
<dbReference type="PANTHER" id="PTHR19265">
    <property type="entry name" value="MEIOSIS-SPECIFIC NUCLEAR STRUCTURAL PROTEIN 1"/>
    <property type="match status" value="1"/>
</dbReference>
<keyword evidence="6" id="KW-0282">Flagellum</keyword>
<organism evidence="16">
    <name type="scientific">Rhodnius prolixus</name>
    <name type="common">Triatomid bug</name>
    <dbReference type="NCBI Taxonomy" id="13249"/>
    <lineage>
        <taxon>Eukaryota</taxon>
        <taxon>Metazoa</taxon>
        <taxon>Ecdysozoa</taxon>
        <taxon>Arthropoda</taxon>
        <taxon>Hexapoda</taxon>
        <taxon>Insecta</taxon>
        <taxon>Pterygota</taxon>
        <taxon>Neoptera</taxon>
        <taxon>Paraneoptera</taxon>
        <taxon>Hemiptera</taxon>
        <taxon>Heteroptera</taxon>
        <taxon>Panheteroptera</taxon>
        <taxon>Cimicomorpha</taxon>
        <taxon>Reduviidae</taxon>
        <taxon>Triatominae</taxon>
        <taxon>Rhodnius</taxon>
    </lineage>
</organism>
<keyword evidence="12" id="KW-0966">Cell projection</keyword>
<keyword evidence="5" id="KW-0963">Cytoplasm</keyword>
<comment type="similarity">
    <text evidence="3">Belongs to the MNS1 family.</text>
</comment>
<evidence type="ECO:0000256" key="14">
    <source>
        <dbReference type="SAM" id="Coils"/>
    </source>
</evidence>
<evidence type="ECO:0000256" key="10">
    <source>
        <dbReference type="ARBA" id="ARBA00023242"/>
    </source>
</evidence>
<dbReference type="Pfam" id="PF13868">
    <property type="entry name" value="TPH"/>
    <property type="match status" value="1"/>
</dbReference>
<evidence type="ECO:0000259" key="15">
    <source>
        <dbReference type="Pfam" id="PF13868"/>
    </source>
</evidence>
<keyword evidence="11" id="KW-0469">Meiosis</keyword>
<reference evidence="16" key="1">
    <citation type="submission" date="2013-04" db="EMBL/GenBank/DDBJ databases">
        <title>An insight into the transcriptome of the digestive tract of the blood sucking bug, Rhodnius prolixus.</title>
        <authorList>
            <person name="Ribeiro J.M.C."/>
            <person name="Genta F.A."/>
            <person name="Sorgine M.H.F."/>
            <person name="Paiva-Silva G.O."/>
            <person name="Majerowicz D."/>
            <person name="Medeiros M."/>
            <person name="Koerich L."/>
            <person name="Terra W.R."/>
            <person name="Ferreira C."/>
            <person name="Pimentel A.C."/>
            <person name="Bisch P.M."/>
            <person name="Diniz M.M.P."/>
            <person name="Nascimento R."/>
            <person name="Salmon D."/>
            <person name="Silber A.M."/>
            <person name="Alves M."/>
            <person name="Oliveira M.F."/>
            <person name="Gondim K.C."/>
            <person name="Silva Neto M.A.C."/>
            <person name="Atella G.C."/>
            <person name="Araujo H."/>
            <person name="Dias F.S."/>
            <person name="Polycarpo C.R."/>
            <person name="Fampa P."/>
            <person name="Melo A.C."/>
            <person name="Tanaka A.S."/>
            <person name="Balczun C."/>
            <person name="Oliveira J.H.M."/>
            <person name="Goncalves R."/>
            <person name="Lazoski C."/>
            <person name="Pereira M.A."/>
            <person name="Rivera-Pomar R."/>
            <person name="Diambra L."/>
            <person name="Schaub G.A."/>
            <person name="Garcia E.S."/>
            <person name="Azambuja P."/>
            <person name="Braz G.R.C."/>
            <person name="Oliveira P.L."/>
        </authorList>
    </citation>
    <scope>NUCLEOTIDE SEQUENCE</scope>
</reference>
<evidence type="ECO:0000313" key="16">
    <source>
        <dbReference type="EMBL" id="JAA77373.1"/>
    </source>
</evidence>
<dbReference type="InterPro" id="IPR043597">
    <property type="entry name" value="TPH_dom"/>
</dbReference>
<evidence type="ECO:0000256" key="13">
    <source>
        <dbReference type="ARBA" id="ARBA00046114"/>
    </source>
</evidence>
<keyword evidence="8" id="KW-0969">Cilium</keyword>
<keyword evidence="9" id="KW-0206">Cytoskeleton</keyword>
<evidence type="ECO:0000256" key="12">
    <source>
        <dbReference type="ARBA" id="ARBA00023273"/>
    </source>
</evidence>
<protein>
    <recommendedName>
        <fullName evidence="4">Meiosis-specific nuclear structural protein 1</fullName>
    </recommendedName>
</protein>
<proteinExistence type="evidence at transcript level"/>
<evidence type="ECO:0000256" key="2">
    <source>
        <dbReference type="ARBA" id="ARBA00004611"/>
    </source>
</evidence>
<evidence type="ECO:0000256" key="4">
    <source>
        <dbReference type="ARBA" id="ARBA00014813"/>
    </source>
</evidence>
<evidence type="ECO:0000256" key="9">
    <source>
        <dbReference type="ARBA" id="ARBA00023212"/>
    </source>
</evidence>
<evidence type="ECO:0000256" key="1">
    <source>
        <dbReference type="ARBA" id="ARBA00004123"/>
    </source>
</evidence>
<feature type="domain" description="Trichohyalin-plectin-homology" evidence="15">
    <location>
        <begin position="1"/>
        <end position="346"/>
    </location>
</feature>
<sequence>ELQELEARLKAGYIQKELFTQLEAKKAERIRIELQHQEEFYQLNAIQEAVNKFEEQRQIEHAKKKREYRESLQDQVIEKHKRKIEDYKMELKDKALIDDSVKVLEEADKREEEDRRKKIDQLRAEIEDMHNCRKVWLLREQEIQEEEERKINEYLEAKFKKEMELQDVTRKKEEHKLRFYDSVVKTLKESEGKRLEEEQINQILLDEESLRKEEAKLAADFEKKAKMKEELREVFAKQVEHKLQQKEEERKLDLQYCQETQREIEEGKKRDQELAKKKQLQNSQYREELKLVIEEKDKLRQRDLYRRINEYQTSVNDNNKRLKEIEEERLIMLQEHATRLLGFLPKGAIKKTDLPYLDPAIQKYYNYTPEPINKNQN</sequence>
<comment type="subcellular location">
    <subcellularLocation>
        <location evidence="2">Cytoplasm</location>
        <location evidence="2">Cytoskeleton</location>
        <location evidence="2">Flagellum axoneme</location>
    </subcellularLocation>
    <subcellularLocation>
        <location evidence="1">Nucleus</location>
    </subcellularLocation>
</comment>
<dbReference type="VEuPathDB" id="VectorBase:RPRC002985"/>
<dbReference type="GO" id="GO:0031514">
    <property type="term" value="C:motile cilium"/>
    <property type="evidence" value="ECO:0007669"/>
    <property type="project" value="TreeGrafter"/>
</dbReference>
<dbReference type="PANTHER" id="PTHR19265:SF0">
    <property type="entry name" value="MEIOSIS-SPECIFIC NUCLEAR STRUCTURAL PROTEIN 1"/>
    <property type="match status" value="1"/>
</dbReference>
<dbReference type="EMBL" id="GAHY01000137">
    <property type="protein sequence ID" value="JAA77373.1"/>
    <property type="molecule type" value="mRNA"/>
</dbReference>
<evidence type="ECO:0000256" key="3">
    <source>
        <dbReference type="ARBA" id="ARBA00009158"/>
    </source>
</evidence>
<dbReference type="InterPro" id="IPR026504">
    <property type="entry name" value="MNS1"/>
</dbReference>
<feature type="coiled-coil region" evidence="14">
    <location>
        <begin position="257"/>
        <end position="328"/>
    </location>
</feature>
<dbReference type="GO" id="GO:0005634">
    <property type="term" value="C:nucleus"/>
    <property type="evidence" value="ECO:0007669"/>
    <property type="project" value="UniProtKB-SubCell"/>
</dbReference>
<dbReference type="GO" id="GO:0051321">
    <property type="term" value="P:meiotic cell cycle"/>
    <property type="evidence" value="ECO:0007669"/>
    <property type="project" value="UniProtKB-KW"/>
</dbReference>
<keyword evidence="7 14" id="KW-0175">Coiled coil</keyword>
<evidence type="ECO:0000256" key="8">
    <source>
        <dbReference type="ARBA" id="ARBA00023069"/>
    </source>
</evidence>
<comment type="function">
    <text evidence="13">Microtubule inner protein (MIP) part of the dynein-decorated doublet microtubules (DMTs) in cilia axoneme, which is required for motile cilia beating. May play a role in the control of meiotic division and germ cell differentiation through regulation of pairing and recombination during meiosis. Required for sperm flagella assembly. May play a role in the assembly and function of the outer dynein arm-docking complex (ODA-DC). ODA-DC mediates outer dynein arms (ODA) binding onto the axonemal doublet microtubules.</text>
</comment>
<evidence type="ECO:0000256" key="5">
    <source>
        <dbReference type="ARBA" id="ARBA00022490"/>
    </source>
</evidence>
<evidence type="ECO:0000256" key="7">
    <source>
        <dbReference type="ARBA" id="ARBA00023054"/>
    </source>
</evidence>
<feature type="coiled-coil region" evidence="14">
    <location>
        <begin position="77"/>
        <end position="129"/>
    </location>
</feature>
<evidence type="ECO:0000256" key="6">
    <source>
        <dbReference type="ARBA" id="ARBA00022846"/>
    </source>
</evidence>
<keyword evidence="10" id="KW-0539">Nucleus</keyword>
<name>R4G8Z0_RHOPR</name>
<accession>R4G8Z0</accession>
<feature type="non-terminal residue" evidence="16">
    <location>
        <position position="1"/>
    </location>
</feature>
<dbReference type="AlphaFoldDB" id="R4G8Z0"/>
<dbReference type="GO" id="GO:0044782">
    <property type="term" value="P:cilium organization"/>
    <property type="evidence" value="ECO:0007669"/>
    <property type="project" value="TreeGrafter"/>
</dbReference>
<evidence type="ECO:0000256" key="11">
    <source>
        <dbReference type="ARBA" id="ARBA00023254"/>
    </source>
</evidence>